<keyword evidence="2" id="KW-0223">Dioxygenase</keyword>
<feature type="region of interest" description="Disordered" evidence="1">
    <location>
        <begin position="147"/>
        <end position="170"/>
    </location>
</feature>
<dbReference type="AlphaFoldDB" id="A0A1H5Y842"/>
<name>A0A1H5Y842_9ACTN</name>
<evidence type="ECO:0000256" key="1">
    <source>
        <dbReference type="SAM" id="MobiDB-lite"/>
    </source>
</evidence>
<reference evidence="2 3" key="1">
    <citation type="submission" date="2016-10" db="EMBL/GenBank/DDBJ databases">
        <authorList>
            <person name="de Groot N.N."/>
        </authorList>
    </citation>
    <scope>NUCLEOTIDE SEQUENCE [LARGE SCALE GENOMIC DNA]</scope>
    <source>
        <strain evidence="2 3">CGMCC 4.7037</strain>
    </source>
</reference>
<dbReference type="Gene3D" id="2.60.120.10">
    <property type="entry name" value="Jelly Rolls"/>
    <property type="match status" value="1"/>
</dbReference>
<accession>A0A1H5Y842</accession>
<dbReference type="InterPro" id="IPR011051">
    <property type="entry name" value="RmlC_Cupin_sf"/>
</dbReference>
<sequence length="170" mass="18040">MGTDLAALATTHRPYEPEECAELARRAAELVDIGELPRGGPGGYVLLWSDEHSIAWLNTWWEARDTGFHDHDGSAVGVHVLAGRVSNEGLPIGGARRAGVYGAGESFSFPGTGIHRMDHQAGAITIHVYSPPLRGIGHYEVVDGFLRRTPGSPDEASPPSPGLREALGVG</sequence>
<evidence type="ECO:0000313" key="3">
    <source>
        <dbReference type="Proteomes" id="UP000236732"/>
    </source>
</evidence>
<organism evidence="2 3">
    <name type="scientific">Nonomuraea solani</name>
    <dbReference type="NCBI Taxonomy" id="1144553"/>
    <lineage>
        <taxon>Bacteria</taxon>
        <taxon>Bacillati</taxon>
        <taxon>Actinomycetota</taxon>
        <taxon>Actinomycetes</taxon>
        <taxon>Streptosporangiales</taxon>
        <taxon>Streptosporangiaceae</taxon>
        <taxon>Nonomuraea</taxon>
    </lineage>
</organism>
<dbReference type="RefSeq" id="WP_103954907.1">
    <property type="nucleotide sequence ID" value="NZ_FNVT01000002.1"/>
</dbReference>
<dbReference type="EMBL" id="FNVT01000002">
    <property type="protein sequence ID" value="SEG19955.1"/>
    <property type="molecule type" value="Genomic_DNA"/>
</dbReference>
<keyword evidence="2" id="KW-0560">Oxidoreductase</keyword>
<dbReference type="Proteomes" id="UP000236732">
    <property type="component" value="Unassembled WGS sequence"/>
</dbReference>
<dbReference type="SUPFAM" id="SSF51182">
    <property type="entry name" value="RmlC-like cupins"/>
    <property type="match status" value="1"/>
</dbReference>
<proteinExistence type="predicted"/>
<keyword evidence="3" id="KW-1185">Reference proteome</keyword>
<protein>
    <submittedName>
        <fullName evidence="2">Cysteine dioxygenase type I</fullName>
    </submittedName>
</protein>
<dbReference type="OrthoDB" id="4217976at2"/>
<dbReference type="InterPro" id="IPR014710">
    <property type="entry name" value="RmlC-like_jellyroll"/>
</dbReference>
<dbReference type="GO" id="GO:0051213">
    <property type="term" value="F:dioxygenase activity"/>
    <property type="evidence" value="ECO:0007669"/>
    <property type="project" value="UniProtKB-KW"/>
</dbReference>
<gene>
    <name evidence="2" type="ORF">SAMN05444920_102169</name>
</gene>
<evidence type="ECO:0000313" key="2">
    <source>
        <dbReference type="EMBL" id="SEG19955.1"/>
    </source>
</evidence>